<feature type="domain" description="Saposin-like type B region 1" evidence="1">
    <location>
        <begin position="84"/>
        <end position="119"/>
    </location>
</feature>
<gene>
    <name evidence="2" type="ORF">DY000_02005027</name>
</gene>
<comment type="caution">
    <text evidence="2">The sequence shown here is derived from an EMBL/GenBank/DDBJ whole genome shotgun (WGS) entry which is preliminary data.</text>
</comment>
<protein>
    <recommendedName>
        <fullName evidence="1">Saposin-like type B region 1 domain-containing protein</fullName>
    </recommendedName>
</protein>
<proteinExistence type="predicted"/>
<dbReference type="Gene3D" id="1.10.225.10">
    <property type="entry name" value="Saposin-like"/>
    <property type="match status" value="1"/>
</dbReference>
<keyword evidence="3" id="KW-1185">Reference proteome</keyword>
<dbReference type="Proteomes" id="UP000266723">
    <property type="component" value="Unassembled WGS sequence"/>
</dbReference>
<organism evidence="2 3">
    <name type="scientific">Brassica cretica</name>
    <name type="common">Mustard</name>
    <dbReference type="NCBI Taxonomy" id="69181"/>
    <lineage>
        <taxon>Eukaryota</taxon>
        <taxon>Viridiplantae</taxon>
        <taxon>Streptophyta</taxon>
        <taxon>Embryophyta</taxon>
        <taxon>Tracheophyta</taxon>
        <taxon>Spermatophyta</taxon>
        <taxon>Magnoliopsida</taxon>
        <taxon>eudicotyledons</taxon>
        <taxon>Gunneridae</taxon>
        <taxon>Pentapetalae</taxon>
        <taxon>rosids</taxon>
        <taxon>malvids</taxon>
        <taxon>Brassicales</taxon>
        <taxon>Brassicaceae</taxon>
        <taxon>Brassiceae</taxon>
        <taxon>Brassica</taxon>
    </lineage>
</organism>
<evidence type="ECO:0000313" key="2">
    <source>
        <dbReference type="EMBL" id="KAF3546846.1"/>
    </source>
</evidence>
<reference evidence="2 3" key="1">
    <citation type="journal article" date="2020" name="BMC Genomics">
        <title>Intraspecific diversification of the crop wild relative Brassica cretica Lam. using demographic model selection.</title>
        <authorList>
            <person name="Kioukis A."/>
            <person name="Michalopoulou V.A."/>
            <person name="Briers L."/>
            <person name="Pirintsos S."/>
            <person name="Studholme D.J."/>
            <person name="Pavlidis P."/>
            <person name="Sarris P.F."/>
        </authorList>
    </citation>
    <scope>NUCLEOTIDE SEQUENCE [LARGE SCALE GENOMIC DNA]</scope>
    <source>
        <strain evidence="3">cv. PFS-1207/04</strain>
    </source>
</reference>
<dbReference type="EMBL" id="QGKV02000832">
    <property type="protein sequence ID" value="KAF3546846.1"/>
    <property type="molecule type" value="Genomic_DNA"/>
</dbReference>
<evidence type="ECO:0000259" key="1">
    <source>
        <dbReference type="Pfam" id="PF05184"/>
    </source>
</evidence>
<dbReference type="Pfam" id="PF05184">
    <property type="entry name" value="SapB_1"/>
    <property type="match status" value="1"/>
</dbReference>
<dbReference type="InterPro" id="IPR007856">
    <property type="entry name" value="SapB_1"/>
</dbReference>
<name>A0ABQ7C3W4_BRACR</name>
<dbReference type="InterPro" id="IPR011001">
    <property type="entry name" value="Saposin-like"/>
</dbReference>
<dbReference type="SUPFAM" id="SSF47862">
    <property type="entry name" value="Saposin"/>
    <property type="match status" value="1"/>
</dbReference>
<accession>A0ABQ7C3W4</accession>
<sequence length="144" mass="16103">MRDTQKAELLLADISKEIERLSYEALEISKTGEDARFAVDKAESMGPKAGTLVIILLGLTLLSDARSFLHSSLDSEKVIKNEKVCTLCEEYVNVAISYLENNQTQAQIIEDLHDRCSHMRGFAQQSKDILTYLFLLPVVGELTP</sequence>
<evidence type="ECO:0000313" key="3">
    <source>
        <dbReference type="Proteomes" id="UP000266723"/>
    </source>
</evidence>